<dbReference type="OrthoDB" id="4703at2759"/>
<dbReference type="GeneID" id="26842361"/>
<comment type="caution">
    <text evidence="1">The sequence shown here is derived from an EMBL/GenBank/DDBJ whole genome shotgun (WGS) entry which is preliminary data.</text>
</comment>
<dbReference type="Proteomes" id="UP000054251">
    <property type="component" value="Unassembled WGS sequence"/>
</dbReference>
<accession>A0A0V1PRM8</accession>
<dbReference type="RefSeq" id="XP_015464983.1">
    <property type="nucleotide sequence ID" value="XM_015614181.1"/>
</dbReference>
<reference evidence="1 2" key="1">
    <citation type="submission" date="2015-11" db="EMBL/GenBank/DDBJ databases">
        <title>The genome of Debaryomyces fabryi.</title>
        <authorList>
            <person name="Tafer H."/>
            <person name="Lopandic K."/>
        </authorList>
    </citation>
    <scope>NUCLEOTIDE SEQUENCE [LARGE SCALE GENOMIC DNA]</scope>
    <source>
        <strain evidence="1 2">CBS 789</strain>
    </source>
</reference>
<dbReference type="AlphaFoldDB" id="A0A0V1PRM8"/>
<dbReference type="EMBL" id="LMYN01000197">
    <property type="protein sequence ID" value="KRZ98880.1"/>
    <property type="molecule type" value="Genomic_DNA"/>
</dbReference>
<proteinExistence type="predicted"/>
<gene>
    <name evidence="1" type="ORF">AC631_05352</name>
</gene>
<keyword evidence="2" id="KW-1185">Reference proteome</keyword>
<evidence type="ECO:0000313" key="1">
    <source>
        <dbReference type="EMBL" id="KRZ98880.1"/>
    </source>
</evidence>
<protein>
    <submittedName>
        <fullName evidence="1">Uncharacterized protein</fullName>
    </submittedName>
</protein>
<sequence>MNQDETGAEFQKIAANASLGGTTTRKNIEKTTPVRAATANGNSTKQLMRDISFKPRFRYNYGFDERFYEHALKYKDSWQDKLFYVDEDELIDEFKAGESWIKKLPIIDASELKISDMKLEKLSEIEIKSQFGLNEDSLRLHIARDKTKKDAKLQFGESLELNNTLKRNGLVLNAGGQVVSMSWMPQKFNDNGARYQYLAVSVINNANGLSDTINNPQLSVFHNAPGKGSNNVKTGIQIWQYDLIENKFKLYKFLITTSIGACSRLTWNPIYIGGSTDTLGILCGTFTDGKLHLLKIKRNHKDVPELSKLVQSSLHYELKDPRGNKDEDTVGIICYDFLGHDRVIVGLSVGSIAEFILPYYTSEIDATGEDDIHQPSFVQTISETPLTSISVANPDKLSYFILINTSGSQSFALEYANFQQGRVESFPTNTLLKPIYNHNLKVFLLSDAWDSIGYNFVRHPQEKPSSVLKLDGVVSSFHSSEVVGHPLNINGSTFGEIHIVNISRKILNGAKATNKLLIPLRLWKLQLNSDKETLELSGDYEIVQTDKSTKVSVTPPEVIISSLAWNENLEGSSIYAAATVSGLLILERLDPKYNSNNN</sequence>
<evidence type="ECO:0000313" key="2">
    <source>
        <dbReference type="Proteomes" id="UP000054251"/>
    </source>
</evidence>
<name>A0A0V1PRM8_9ASCO</name>
<organism evidence="1 2">
    <name type="scientific">Debaryomyces fabryi</name>
    <dbReference type="NCBI Taxonomy" id="58627"/>
    <lineage>
        <taxon>Eukaryota</taxon>
        <taxon>Fungi</taxon>
        <taxon>Dikarya</taxon>
        <taxon>Ascomycota</taxon>
        <taxon>Saccharomycotina</taxon>
        <taxon>Pichiomycetes</taxon>
        <taxon>Debaryomycetaceae</taxon>
        <taxon>Debaryomyces</taxon>
    </lineage>
</organism>